<evidence type="ECO:0000313" key="10">
    <source>
        <dbReference type="Proteomes" id="UP000008229"/>
    </source>
</evidence>
<comment type="similarity">
    <text evidence="2">Belongs to the CPA3 antiporters (TC 2.A.63) subunit B family.</text>
</comment>
<dbReference type="AlphaFoldDB" id="D3FDQ8"/>
<gene>
    <name evidence="9" type="ordered locus">Cwoe_1203</name>
</gene>
<feature type="transmembrane region" description="Helical" evidence="7">
    <location>
        <begin position="72"/>
        <end position="92"/>
    </location>
</feature>
<evidence type="ECO:0000256" key="4">
    <source>
        <dbReference type="ARBA" id="ARBA00022692"/>
    </source>
</evidence>
<dbReference type="STRING" id="469383.Cwoe_1203"/>
<evidence type="ECO:0000256" key="7">
    <source>
        <dbReference type="SAM" id="Phobius"/>
    </source>
</evidence>
<dbReference type="RefSeq" id="WP_012932683.1">
    <property type="nucleotide sequence ID" value="NC_013739.1"/>
</dbReference>
<dbReference type="PANTHER" id="PTHR33932">
    <property type="entry name" value="NA(+)/H(+) ANTIPORTER SUBUNIT B"/>
    <property type="match status" value="1"/>
</dbReference>
<organism evidence="9 10">
    <name type="scientific">Conexibacter woesei (strain DSM 14684 / CCUG 47730 / CIP 108061 / JCM 11494 / NBRC 100937 / ID131577)</name>
    <dbReference type="NCBI Taxonomy" id="469383"/>
    <lineage>
        <taxon>Bacteria</taxon>
        <taxon>Bacillati</taxon>
        <taxon>Actinomycetota</taxon>
        <taxon>Thermoleophilia</taxon>
        <taxon>Solirubrobacterales</taxon>
        <taxon>Conexibacteraceae</taxon>
        <taxon>Conexibacter</taxon>
    </lineage>
</organism>
<dbReference type="GO" id="GO:0005886">
    <property type="term" value="C:plasma membrane"/>
    <property type="evidence" value="ECO:0007669"/>
    <property type="project" value="UniProtKB-SubCell"/>
</dbReference>
<dbReference type="InterPro" id="IPR007182">
    <property type="entry name" value="MnhB"/>
</dbReference>
<keyword evidence="5 7" id="KW-1133">Transmembrane helix</keyword>
<reference evidence="9 10" key="1">
    <citation type="journal article" date="2010" name="Stand. Genomic Sci.">
        <title>Complete genome sequence of Conexibacter woesei type strain (ID131577).</title>
        <authorList>
            <person name="Pukall R."/>
            <person name="Lapidus A."/>
            <person name="Glavina Del Rio T."/>
            <person name="Copeland A."/>
            <person name="Tice H."/>
            <person name="Cheng J.-F."/>
            <person name="Lucas S."/>
            <person name="Chen F."/>
            <person name="Nolan M."/>
            <person name="Bruce D."/>
            <person name="Goodwin L."/>
            <person name="Pitluck S."/>
            <person name="Mavromatis K."/>
            <person name="Ivanova N."/>
            <person name="Ovchinnikova G."/>
            <person name="Pati A."/>
            <person name="Chen A."/>
            <person name="Palaniappan K."/>
            <person name="Land M."/>
            <person name="Hauser L."/>
            <person name="Chang Y.-J."/>
            <person name="Jeffries C.D."/>
            <person name="Chain P."/>
            <person name="Meincke L."/>
            <person name="Sims D."/>
            <person name="Brettin T."/>
            <person name="Detter J.C."/>
            <person name="Rohde M."/>
            <person name="Goeker M."/>
            <person name="Bristow J."/>
            <person name="Eisen J.A."/>
            <person name="Markowitz V."/>
            <person name="Kyrpides N.C."/>
            <person name="Klenk H.-P."/>
            <person name="Hugenholtz P."/>
        </authorList>
    </citation>
    <scope>NUCLEOTIDE SEQUENCE [LARGE SCALE GENOMIC DNA]</scope>
    <source>
        <strain evidence="10">DSM 14684 / CIP 108061 / JCM 11494 / NBRC 100937 / ID131577</strain>
    </source>
</reference>
<dbReference type="EMBL" id="CP001854">
    <property type="protein sequence ID" value="ADB49632.1"/>
    <property type="molecule type" value="Genomic_DNA"/>
</dbReference>
<feature type="transmembrane region" description="Helical" evidence="7">
    <location>
        <begin position="35"/>
        <end position="52"/>
    </location>
</feature>
<comment type="subcellular location">
    <subcellularLocation>
        <location evidence="1">Cell membrane</location>
        <topology evidence="1">Multi-pass membrane protein</topology>
    </subcellularLocation>
</comment>
<evidence type="ECO:0000256" key="3">
    <source>
        <dbReference type="ARBA" id="ARBA00022475"/>
    </source>
</evidence>
<keyword evidence="10" id="KW-1185">Reference proteome</keyword>
<evidence type="ECO:0000313" key="9">
    <source>
        <dbReference type="EMBL" id="ADB49632.1"/>
    </source>
</evidence>
<dbReference type="HOGENOM" id="CLU_101659_2_0_11"/>
<evidence type="ECO:0000256" key="2">
    <source>
        <dbReference type="ARBA" id="ARBA00009425"/>
    </source>
</evidence>
<reference evidence="10" key="2">
    <citation type="submission" date="2010-01" db="EMBL/GenBank/DDBJ databases">
        <title>The complete genome of Conexibacter woesei DSM 14684.</title>
        <authorList>
            <consortium name="US DOE Joint Genome Institute (JGI-PGF)"/>
            <person name="Lucas S."/>
            <person name="Copeland A."/>
            <person name="Lapidus A."/>
            <person name="Glavina del Rio T."/>
            <person name="Dalin E."/>
            <person name="Tice H."/>
            <person name="Bruce D."/>
            <person name="Goodwin L."/>
            <person name="Pitluck S."/>
            <person name="Kyrpides N."/>
            <person name="Mavromatis K."/>
            <person name="Ivanova N."/>
            <person name="Mikhailova N."/>
            <person name="Chertkov O."/>
            <person name="Brettin T."/>
            <person name="Detter J.C."/>
            <person name="Han C."/>
            <person name="Larimer F."/>
            <person name="Land M."/>
            <person name="Hauser L."/>
            <person name="Markowitz V."/>
            <person name="Cheng J.-F."/>
            <person name="Hugenholtz P."/>
            <person name="Woyke T."/>
            <person name="Wu D."/>
            <person name="Pukall R."/>
            <person name="Steenblock K."/>
            <person name="Schneider S."/>
            <person name="Klenk H.-P."/>
            <person name="Eisen J.A."/>
        </authorList>
    </citation>
    <scope>NUCLEOTIDE SEQUENCE [LARGE SCALE GENOMIC DNA]</scope>
    <source>
        <strain evidence="10">DSM 14684 / CIP 108061 / JCM 11494 / NBRC 100937 / ID131577</strain>
    </source>
</reference>
<evidence type="ECO:0000256" key="5">
    <source>
        <dbReference type="ARBA" id="ARBA00022989"/>
    </source>
</evidence>
<evidence type="ECO:0000256" key="1">
    <source>
        <dbReference type="ARBA" id="ARBA00004651"/>
    </source>
</evidence>
<feature type="domain" description="Na+/H+ antiporter MnhB subunit-related protein" evidence="8">
    <location>
        <begin position="6"/>
        <end position="130"/>
    </location>
</feature>
<proteinExistence type="inferred from homology"/>
<dbReference type="PANTHER" id="PTHR33932:SF4">
    <property type="entry name" value="NA(+)_H(+) ANTIPORTER SUBUNIT B"/>
    <property type="match status" value="1"/>
</dbReference>
<feature type="transmembrane region" description="Helical" evidence="7">
    <location>
        <begin position="12"/>
        <end position="29"/>
    </location>
</feature>
<evidence type="ECO:0000259" key="8">
    <source>
        <dbReference type="Pfam" id="PF04039"/>
    </source>
</evidence>
<accession>D3FDQ8</accession>
<keyword evidence="4 7" id="KW-0812">Transmembrane</keyword>
<evidence type="ECO:0000256" key="6">
    <source>
        <dbReference type="ARBA" id="ARBA00023136"/>
    </source>
</evidence>
<keyword evidence="6 7" id="KW-0472">Membrane</keyword>
<feature type="transmembrane region" description="Helical" evidence="7">
    <location>
        <begin position="112"/>
        <end position="133"/>
    </location>
</feature>
<sequence precursor="true">MTILTESVARLLLAPSLMVAAAILVKGYADVGDGFSAAVIVSLAVALQYLALGSARAEEELPLLRHAPRVAIAGILIALASGFFPLLFGRAIFSHEPGPGESVVHIGRLELITPVAFDVGVFLLVAGALISLIHHLAQPPEETEEEDG</sequence>
<dbReference type="eggNOG" id="COG2111">
    <property type="taxonomic scope" value="Bacteria"/>
</dbReference>
<dbReference type="Proteomes" id="UP000008229">
    <property type="component" value="Chromosome"/>
</dbReference>
<dbReference type="Pfam" id="PF04039">
    <property type="entry name" value="MnhB"/>
    <property type="match status" value="1"/>
</dbReference>
<name>D3FDQ8_CONWI</name>
<dbReference type="InterPro" id="IPR050622">
    <property type="entry name" value="CPA3_antiporter_subunitB"/>
</dbReference>
<keyword evidence="3" id="KW-1003">Cell membrane</keyword>
<dbReference type="KEGG" id="cwo:Cwoe_1203"/>
<protein>
    <submittedName>
        <fullName evidence="9">Na+/H+ antiporter MnhB subunit-related protein</fullName>
    </submittedName>
</protein>